<evidence type="ECO:0000313" key="6">
    <source>
        <dbReference type="Proteomes" id="UP000747110"/>
    </source>
</evidence>
<evidence type="ECO:0000313" key="3">
    <source>
        <dbReference type="EMBL" id="GIL72922.1"/>
    </source>
</evidence>
<dbReference type="Pfam" id="PF21049">
    <property type="entry name" value="CFA69_ARM_rpt"/>
    <property type="match status" value="3"/>
</dbReference>
<dbReference type="InterPro" id="IPR048733">
    <property type="entry name" value="CFA69_ARM_dom"/>
</dbReference>
<name>A0A8J4G4D9_9CHLO</name>
<dbReference type="InterPro" id="IPR011989">
    <property type="entry name" value="ARM-like"/>
</dbReference>
<evidence type="ECO:0000259" key="2">
    <source>
        <dbReference type="Pfam" id="PF21049"/>
    </source>
</evidence>
<sequence length="1079" mass="114430">MSNMETVTATNGPVVDLDKVIALFTGPNSADLHERHVAAINRLCRSNPNGFAIRDLPKVQQVLQLSVALLRRGIALFLDPVCDLVSALGKPFIRRTATDEFKMLNHITNILAAVGSILRTAGLPSQLQIVAVQTITTFANAYGNRPNVLELSHQQSETEGPQRQYHTNQSLLNKSGVVGDLITALARALLADKDAPAAVLATPVTGALLALSYNPDNCTSMVEAGMLQCLAALLDRDARAETTVMAAELMWNVVENAPLARAVLTQPQPPLQRLARGGDDGGDGGDASEPREAGAGPGPGSSSLKVATLDGNGVLGAGAPYRSASGRPNGAAPGGMEGGGNRSNVSTRGGISPFGFAPPDGDGTVDGRDDEWATTTGSQSLDDSFRIGAAANGNGHHPYDDLGETPDLLLGAAESPVDGVGGEEESTDAAEWAANGSNDGGGVFATATTTATAAATADEPVVQPLAKALTGLLRWLLLKGFSKADKELRNDLLVVFNLLLEASGFRDAAAQTRVFEPLLAAATCPELATRPDLIANYALTTDALDHELRLLVWSAMVHGCLLPEVLEAAVAGGLMRVLLLYVNIGEGHPAVRRWNPDQLATLRAAALSKLHTLSPLCPDEYERAGGPATLLGFVGATTGAAHLEAALRHLHHLFTLVPETRDSFGAAGLIPVLLGIINDAGGGTGADGGVLGHTGNSATNNGRGGSGRNSFTHTTGSTTGAAGQPEAVRHFALLCLTAMCTVHAENQRRLRKASGVGVLLTALARLRTLDPLLPAPYAVAVMDCIWASVVPDRKSTAQFLVAQGLDRVLNHLETGNKGHRPVALRLLSDLLENTRSHPFFHEWMSDINKQTAAHLLLSIWMEEDTLRGMTGPDGLLSNPSNPLAGMQKRTKWLPPENVAYGNMSPAKKEVIAMMMDNQNGEVVLAKIYGIFKLIGFDSCPYLDQRDHAILAAVEKYAKFRQGDVWRSIQADFDASGMQPTAPDRLRLESGIELSASLAMAVREAQARLLGRAQGTLKAAETKLFDGMRAQAKLEAEYRFIQLQERTPLTLAEMRRAKEQKTTMLKNSLQSFQFQQAGED</sequence>
<dbReference type="PANTHER" id="PTHR14716">
    <property type="entry name" value="CILIA- AND FLAGELLA-ASSOCIATED PROTEIN 69"/>
    <property type="match status" value="1"/>
</dbReference>
<dbReference type="PANTHER" id="PTHR14716:SF0">
    <property type="entry name" value="CILIA- AND FLAGELLA-ASSOCIATED PROTEIN 69"/>
    <property type="match status" value="1"/>
</dbReference>
<keyword evidence="6" id="KW-1185">Reference proteome</keyword>
<evidence type="ECO:0000256" key="1">
    <source>
        <dbReference type="SAM" id="MobiDB-lite"/>
    </source>
</evidence>
<dbReference type="EMBL" id="BNCP01000004">
    <property type="protein sequence ID" value="GIL72922.1"/>
    <property type="molecule type" value="Genomic_DNA"/>
</dbReference>
<dbReference type="Gene3D" id="1.25.10.10">
    <property type="entry name" value="Leucine-rich Repeat Variant"/>
    <property type="match status" value="2"/>
</dbReference>
<organism evidence="4 5">
    <name type="scientific">Volvox reticuliferus</name>
    <dbReference type="NCBI Taxonomy" id="1737510"/>
    <lineage>
        <taxon>Eukaryota</taxon>
        <taxon>Viridiplantae</taxon>
        <taxon>Chlorophyta</taxon>
        <taxon>core chlorophytes</taxon>
        <taxon>Chlorophyceae</taxon>
        <taxon>CS clade</taxon>
        <taxon>Chlamydomonadales</taxon>
        <taxon>Volvocaceae</taxon>
        <taxon>Volvox</taxon>
    </lineage>
</organism>
<feature type="domain" description="Cilia- and flagella-associated protein 69 ARM repeats" evidence="2">
    <location>
        <begin position="15"/>
        <end position="258"/>
    </location>
</feature>
<reference evidence="4" key="1">
    <citation type="journal article" date="2021" name="Proc. Natl. Acad. Sci. U.S.A.">
        <title>Three genomes in the algal genus Volvox reveal the fate of a haploid sex-determining region after a transition to homothallism.</title>
        <authorList>
            <person name="Yamamoto K."/>
            <person name="Hamaji T."/>
            <person name="Kawai-Toyooka H."/>
            <person name="Matsuzaki R."/>
            <person name="Takahashi F."/>
            <person name="Nishimura Y."/>
            <person name="Kawachi M."/>
            <person name="Noguchi H."/>
            <person name="Minakuchi Y."/>
            <person name="Umen J.G."/>
            <person name="Toyoda A."/>
            <person name="Nozaki H."/>
        </authorList>
    </citation>
    <scope>NUCLEOTIDE SEQUENCE</scope>
    <source>
        <strain evidence="4">NIES-3785</strain>
        <strain evidence="3">NIES-3786</strain>
    </source>
</reference>
<dbReference type="Proteomes" id="UP000747110">
    <property type="component" value="Unassembled WGS sequence"/>
</dbReference>
<feature type="domain" description="Cilia- and flagella-associated protein 69 ARM repeats" evidence="2">
    <location>
        <begin position="734"/>
        <end position="968"/>
    </location>
</feature>
<feature type="region of interest" description="Disordered" evidence="1">
    <location>
        <begin position="265"/>
        <end position="380"/>
    </location>
</feature>
<evidence type="ECO:0000313" key="5">
    <source>
        <dbReference type="Proteomes" id="UP000722791"/>
    </source>
</evidence>
<dbReference type="SUPFAM" id="SSF48371">
    <property type="entry name" value="ARM repeat"/>
    <property type="match status" value="1"/>
</dbReference>
<feature type="compositionally biased region" description="Gly residues" evidence="1">
    <location>
        <begin position="332"/>
        <end position="341"/>
    </location>
</feature>
<protein>
    <recommendedName>
        <fullName evidence="2">Cilia- and flagella-associated protein 69 ARM repeats domain-containing protein</fullName>
    </recommendedName>
</protein>
<comment type="caution">
    <text evidence="4">The sequence shown here is derived from an EMBL/GenBank/DDBJ whole genome shotgun (WGS) entry which is preliminary data.</text>
</comment>
<proteinExistence type="predicted"/>
<feature type="region of interest" description="Disordered" evidence="1">
    <location>
        <begin position="691"/>
        <end position="722"/>
    </location>
</feature>
<dbReference type="AlphaFoldDB" id="A0A8J4G4D9"/>
<feature type="domain" description="Cilia- and flagella-associated protein 69 ARM repeats" evidence="2">
    <location>
        <begin position="473"/>
        <end position="634"/>
    </location>
</feature>
<dbReference type="InterPro" id="IPR048732">
    <property type="entry name" value="CFA69"/>
</dbReference>
<gene>
    <name evidence="3" type="ORF">Vretifemale_3064</name>
    <name evidence="4" type="ORF">Vretimale_4571</name>
</gene>
<dbReference type="Proteomes" id="UP000722791">
    <property type="component" value="Unassembled WGS sequence"/>
</dbReference>
<dbReference type="EMBL" id="BNCQ01000006">
    <property type="protein sequence ID" value="GIL99404.1"/>
    <property type="molecule type" value="Genomic_DNA"/>
</dbReference>
<feature type="compositionally biased region" description="Low complexity" evidence="1">
    <location>
        <begin position="708"/>
        <end position="722"/>
    </location>
</feature>
<dbReference type="InterPro" id="IPR016024">
    <property type="entry name" value="ARM-type_fold"/>
</dbReference>
<dbReference type="OrthoDB" id="550067at2759"/>
<evidence type="ECO:0000313" key="4">
    <source>
        <dbReference type="EMBL" id="GIL99404.1"/>
    </source>
</evidence>
<accession>A0A8J4G4D9</accession>